<keyword evidence="2" id="KW-1185">Reference proteome</keyword>
<gene>
    <name evidence="1" type="ORF">F9U64_19030</name>
</gene>
<evidence type="ECO:0000313" key="1">
    <source>
        <dbReference type="EMBL" id="KAB8126915.1"/>
    </source>
</evidence>
<dbReference type="NCBIfam" id="TIGR01539">
    <property type="entry name" value="portal_lambda"/>
    <property type="match status" value="1"/>
</dbReference>
<dbReference type="AlphaFoldDB" id="A0A7C8GRS0"/>
<protein>
    <submittedName>
        <fullName evidence="1">Phage portal protein</fullName>
    </submittedName>
</protein>
<proteinExistence type="predicted"/>
<dbReference type="Pfam" id="PF05136">
    <property type="entry name" value="Phage_portal_2"/>
    <property type="match status" value="1"/>
</dbReference>
<organism evidence="1 2">
    <name type="scientific">Gracilibacillus oryzae</name>
    <dbReference type="NCBI Taxonomy" id="1672701"/>
    <lineage>
        <taxon>Bacteria</taxon>
        <taxon>Bacillati</taxon>
        <taxon>Bacillota</taxon>
        <taxon>Bacilli</taxon>
        <taxon>Bacillales</taxon>
        <taxon>Bacillaceae</taxon>
        <taxon>Gracilibacillus</taxon>
    </lineage>
</organism>
<name>A0A7C8GRS0_9BACI</name>
<sequence>MFSIGGNILEWLEKTIAAISPKWAYQRKAWEKGYEEIRNYDAGTDDRLNAGWRTVNATADQTDSVYRDTIRARARDLERNSDMQESIIGAFERNVVGTGFKLQAKTSDETLNTKIEDLWKEWCKPRNCDVTYQQSFSELCQMAIRRKKIDGGIIFVKRYTQGGVLPFTLQVREVDDLDTMQASRKNVRIVNGIEYNEYNRPIAYYFKTYDIHGLYSGKSERIKADDVIFLWDKKRPSQIREMSEMSPTITRIKDVNSYMEAVSVKERVAACLSVFVTKMTPGGGNGFGRQNNTSNHSYQGKTLSPGMIMEMNPGEDVKVVNPPAQGSSAADFVRLQQRLTGSGQGISYEAIARDMSQVNYSSARQGLLEDQKTYAMEQQYMIQHLLTEVYETFLISAVLSGAVQVQHFWNKKKEYMKHSWTPPGQKWIDPLKEANANKVSLETNQLTLAEIAAAAGSDWKDVVEQRARELEYMKLKGVIKDDEA</sequence>
<dbReference type="GO" id="GO:0005198">
    <property type="term" value="F:structural molecule activity"/>
    <property type="evidence" value="ECO:0007669"/>
    <property type="project" value="InterPro"/>
</dbReference>
<dbReference type="OrthoDB" id="9770450at2"/>
<accession>A0A7C8GRS0</accession>
<dbReference type="GO" id="GO:0019068">
    <property type="term" value="P:virion assembly"/>
    <property type="evidence" value="ECO:0007669"/>
    <property type="project" value="InterPro"/>
</dbReference>
<dbReference type="EMBL" id="WEID01000099">
    <property type="protein sequence ID" value="KAB8126915.1"/>
    <property type="molecule type" value="Genomic_DNA"/>
</dbReference>
<reference evidence="1 2" key="1">
    <citation type="submission" date="2019-10" db="EMBL/GenBank/DDBJ databases">
        <title>Gracilibacillus sp. nov. isolated from rice seeds.</title>
        <authorList>
            <person name="He S."/>
        </authorList>
    </citation>
    <scope>NUCLEOTIDE SEQUENCE [LARGE SCALE GENOMIC DNA]</scope>
    <source>
        <strain evidence="1 2">TD8</strain>
    </source>
</reference>
<dbReference type="Proteomes" id="UP000480246">
    <property type="component" value="Unassembled WGS sequence"/>
</dbReference>
<evidence type="ECO:0000313" key="2">
    <source>
        <dbReference type="Proteomes" id="UP000480246"/>
    </source>
</evidence>
<comment type="caution">
    <text evidence="1">The sequence shown here is derived from an EMBL/GenBank/DDBJ whole genome shotgun (WGS) entry which is preliminary data.</text>
</comment>
<dbReference type="InterPro" id="IPR006429">
    <property type="entry name" value="Phage_lambda_portal"/>
</dbReference>